<protein>
    <recommendedName>
        <fullName evidence="4">CsbD-like</fullName>
    </recommendedName>
</protein>
<evidence type="ECO:0008006" key="4">
    <source>
        <dbReference type="Google" id="ProtNLM"/>
    </source>
</evidence>
<dbReference type="STRING" id="142588.SAMN04488559_1208"/>
<sequence>MTDFKEKLENVKDKVAGEVKEGVGKVFHNEELELKGKTQVGKADAEKKVHDKADEFSDKAHETKDKVIGKANDKIDELKNKK</sequence>
<gene>
    <name evidence="2" type="ORF">SAMN04488559_1208</name>
</gene>
<dbReference type="RefSeq" id="WP_092653632.1">
    <property type="nucleotide sequence ID" value="NZ_FOHA01000020.1"/>
</dbReference>
<evidence type="ECO:0000313" key="2">
    <source>
        <dbReference type="EMBL" id="SES03355.1"/>
    </source>
</evidence>
<evidence type="ECO:0000313" key="3">
    <source>
        <dbReference type="Proteomes" id="UP000198948"/>
    </source>
</evidence>
<organism evidence="2 3">
    <name type="scientific">Isobaculum melis</name>
    <dbReference type="NCBI Taxonomy" id="142588"/>
    <lineage>
        <taxon>Bacteria</taxon>
        <taxon>Bacillati</taxon>
        <taxon>Bacillota</taxon>
        <taxon>Bacilli</taxon>
        <taxon>Lactobacillales</taxon>
        <taxon>Carnobacteriaceae</taxon>
        <taxon>Isobaculum</taxon>
    </lineage>
</organism>
<proteinExistence type="predicted"/>
<feature type="region of interest" description="Disordered" evidence="1">
    <location>
        <begin position="38"/>
        <end position="82"/>
    </location>
</feature>
<dbReference type="Proteomes" id="UP000198948">
    <property type="component" value="Unassembled WGS sequence"/>
</dbReference>
<dbReference type="EMBL" id="FOHA01000020">
    <property type="protein sequence ID" value="SES03355.1"/>
    <property type="molecule type" value="Genomic_DNA"/>
</dbReference>
<reference evidence="2 3" key="1">
    <citation type="submission" date="2016-10" db="EMBL/GenBank/DDBJ databases">
        <authorList>
            <person name="de Groot N.N."/>
        </authorList>
    </citation>
    <scope>NUCLEOTIDE SEQUENCE [LARGE SCALE GENOMIC DNA]</scope>
    <source>
        <strain evidence="2 3">DSM 13760</strain>
    </source>
</reference>
<dbReference type="AlphaFoldDB" id="A0A1H9U1L0"/>
<name>A0A1H9U1L0_9LACT</name>
<feature type="compositionally biased region" description="Basic and acidic residues" evidence="1">
    <location>
        <begin position="43"/>
        <end position="82"/>
    </location>
</feature>
<keyword evidence="3" id="KW-1185">Reference proteome</keyword>
<evidence type="ECO:0000256" key="1">
    <source>
        <dbReference type="SAM" id="MobiDB-lite"/>
    </source>
</evidence>
<accession>A0A1H9U1L0</accession>